<evidence type="ECO:0000256" key="1">
    <source>
        <dbReference type="ARBA" id="ARBA00006512"/>
    </source>
</evidence>
<sequence length="845" mass="95067">MIEFILVFISVLSIALIWILFATVRKSSTELRLKKHQQKEAGLSDLLNYAALVDDGVIVGKNGAFMASWLYRGEDNASATHHQRELVSFRINQALSALGSGWMVHVDAVRRAAPGYNEGTQSHFPDALSAAVDEERRRHFERLGTLYEGFFILTVTWFPPKLAQRQFVELMFDDDAVKPNRHVQTTQLIESFKRECHNIESRLFGAVSLTRLGSEKVLQEDGSEVMHDNFLRWIQFCVTGLNHPVLLPSNPMYLDAVIGGQELWTGVIPKIGRQFIQCVAIEGFPLESHPGILTTLAELSIEYRWSSRFIFMDTHEAVAHLEKYRKKWMQKIRGFFDQVFNTNRGVIDTDAMNMVQDASDAIAETNSGMVAQGYYTSVVVLMSEDREHLERAARHIEKAIRALGFSARTETINTMDAFMGTLPGHGVENVRRPLLNTMNLADLLPTSTIWTGQNEAPSPLFPPRSPALMHGVTSGNSPFRLNLHVRDLGHSIMFGPTRSGKSTHLGLIALQWRRYLGSRIYAFDKGMSMFPACLGAGGNHYTIAAKNERLAFAPLQFLETKADRAWAMEWINTILALNGVMTTHTQRNEIGYAIINMHQSHSKTLSEFCLTIQDETIREALKQYTIDGLMGHLLDAETDGLGLSDFMTFEIEELMNLGEKFALPVLLYLFRRIEQSLDGRPTLIILDEAWLMLAHPVFRSKIAEWLDSMAKKNCCVLMATQHLSHAVNSGILEVIVESTASKIFLPNPNARSQESAATYAQMGLNPTQIDIIATAVPKRDYYYVSEKGRRLYSLALGPLALSFVGATDKESIAMIQQLEKTHKANWVHEWLRTKGLALNDYEVTA</sequence>
<dbReference type="InterPro" id="IPR018145">
    <property type="entry name" value="CagE_TrbE_VirB_cntrl_dom"/>
</dbReference>
<dbReference type="SUPFAM" id="SSF52540">
    <property type="entry name" value="P-loop containing nucleoside triphosphate hydrolases"/>
    <property type="match status" value="1"/>
</dbReference>
<dbReference type="Proteomes" id="UP000270757">
    <property type="component" value="Unassembled WGS sequence"/>
</dbReference>
<dbReference type="PANTHER" id="PTHR30121:SF12">
    <property type="entry name" value="TYPE IV SECRETION SYSTEM PROTEIN CAGE"/>
    <property type="match status" value="1"/>
</dbReference>
<dbReference type="EMBL" id="QZWB01000015">
    <property type="protein sequence ID" value="RJT44458.1"/>
    <property type="molecule type" value="Genomic_DNA"/>
</dbReference>
<keyword evidence="4" id="KW-0472">Membrane</keyword>
<dbReference type="RefSeq" id="WP_120047498.1">
    <property type="nucleotide sequence ID" value="NZ_QZWB01000015.1"/>
</dbReference>
<keyword evidence="3" id="KW-0067">ATP-binding</keyword>
<protein>
    <submittedName>
        <fullName evidence="6">VirB4 family type IV secretion/conjugal transfer ATPase</fullName>
    </submittedName>
</protein>
<dbReference type="NCBIfam" id="NF010404">
    <property type="entry name" value="PRK13830.1"/>
    <property type="match status" value="1"/>
</dbReference>
<dbReference type="InterPro" id="IPR004346">
    <property type="entry name" value="CagE_TrbE_VirB"/>
</dbReference>
<evidence type="ECO:0000256" key="3">
    <source>
        <dbReference type="ARBA" id="ARBA00022840"/>
    </source>
</evidence>
<dbReference type="PANTHER" id="PTHR30121">
    <property type="entry name" value="UNCHARACTERIZED PROTEIN YJGR-RELATED"/>
    <property type="match status" value="1"/>
</dbReference>
<name>A0A3A5L1R7_9GAMM</name>
<comment type="caution">
    <text evidence="6">The sequence shown here is derived from an EMBL/GenBank/DDBJ whole genome shotgun (WGS) entry which is preliminary data.</text>
</comment>
<evidence type="ECO:0000259" key="5">
    <source>
        <dbReference type="Pfam" id="PF03135"/>
    </source>
</evidence>
<dbReference type="Gene3D" id="3.40.50.300">
    <property type="entry name" value="P-loop containing nucleotide triphosphate hydrolases"/>
    <property type="match status" value="1"/>
</dbReference>
<dbReference type="GO" id="GO:0005524">
    <property type="term" value="F:ATP binding"/>
    <property type="evidence" value="ECO:0007669"/>
    <property type="project" value="UniProtKB-KW"/>
</dbReference>
<dbReference type="NCBIfam" id="NF010466">
    <property type="entry name" value="PRK13891.1"/>
    <property type="match status" value="1"/>
</dbReference>
<proteinExistence type="inferred from homology"/>
<keyword evidence="2" id="KW-0547">Nucleotide-binding</keyword>
<feature type="transmembrane region" description="Helical" evidence="4">
    <location>
        <begin position="6"/>
        <end position="24"/>
    </location>
</feature>
<evidence type="ECO:0000313" key="6">
    <source>
        <dbReference type="EMBL" id="RJT44458.1"/>
    </source>
</evidence>
<reference evidence="6 7" key="1">
    <citation type="submission" date="2018-09" db="EMBL/GenBank/DDBJ databases">
        <title>Draft genome sequences of Legionella taurinensis isolated from water samples.</title>
        <authorList>
            <person name="Chakeri A."/>
            <person name="Allerberger F."/>
            <person name="Kundi M."/>
            <person name="Ruppitsch W."/>
            <person name="Schmid D."/>
        </authorList>
    </citation>
    <scope>NUCLEOTIDE SEQUENCE [LARGE SCALE GENOMIC DNA]</scope>
    <source>
        <strain evidence="6 7">4570-18-6</strain>
    </source>
</reference>
<comment type="similarity">
    <text evidence="1">Belongs to the TrbE/VirB4 family.</text>
</comment>
<dbReference type="AlphaFoldDB" id="A0A3A5L1R7"/>
<accession>A0A3A5L1R7</accession>
<evidence type="ECO:0000256" key="4">
    <source>
        <dbReference type="SAM" id="Phobius"/>
    </source>
</evidence>
<organism evidence="6 7">
    <name type="scientific">Legionella taurinensis</name>
    <dbReference type="NCBI Taxonomy" id="70611"/>
    <lineage>
        <taxon>Bacteria</taxon>
        <taxon>Pseudomonadati</taxon>
        <taxon>Pseudomonadota</taxon>
        <taxon>Gammaproteobacteria</taxon>
        <taxon>Legionellales</taxon>
        <taxon>Legionellaceae</taxon>
        <taxon>Legionella</taxon>
    </lineage>
</organism>
<dbReference type="NCBIfam" id="TIGR00929">
    <property type="entry name" value="VirB4_CagE"/>
    <property type="match status" value="1"/>
</dbReference>
<evidence type="ECO:0000256" key="2">
    <source>
        <dbReference type="ARBA" id="ARBA00022741"/>
    </source>
</evidence>
<dbReference type="Pfam" id="PF03135">
    <property type="entry name" value="CagE_TrbE_VirB"/>
    <property type="match status" value="1"/>
</dbReference>
<feature type="domain" description="CagE TrbE VirB component of type IV transporter system central" evidence="5">
    <location>
        <begin position="224"/>
        <end position="425"/>
    </location>
</feature>
<evidence type="ECO:0000313" key="7">
    <source>
        <dbReference type="Proteomes" id="UP000270757"/>
    </source>
</evidence>
<gene>
    <name evidence="6" type="ORF">D6J04_12580</name>
</gene>
<dbReference type="InterPro" id="IPR051162">
    <property type="entry name" value="T4SS_component"/>
</dbReference>
<keyword evidence="4" id="KW-1133">Transmembrane helix</keyword>
<keyword evidence="4" id="KW-0812">Transmembrane</keyword>
<dbReference type="InterPro" id="IPR027417">
    <property type="entry name" value="P-loop_NTPase"/>
</dbReference>